<name>V2XX69_MONRO</name>
<dbReference type="Proteomes" id="UP000017559">
    <property type="component" value="Unassembled WGS sequence"/>
</dbReference>
<dbReference type="HOGENOM" id="CLU_2085411_0_0_1"/>
<gene>
    <name evidence="1" type="ORF">Moror_11530</name>
</gene>
<reference evidence="1 2" key="1">
    <citation type="journal article" date="2014" name="BMC Genomics">
        <title>Genome and secretome analysis of the hemibiotrophic fungal pathogen, Moniliophthora roreri, which causes frosty pod rot disease of cacao: mechanisms of the biotrophic and necrotrophic phases.</title>
        <authorList>
            <person name="Meinhardt L.W."/>
            <person name="Costa G.G.L."/>
            <person name="Thomazella D.P.T."/>
            <person name="Teixeira P.J.P.L."/>
            <person name="Carazzolle M.F."/>
            <person name="Schuster S.C."/>
            <person name="Carlson J.E."/>
            <person name="Guiltinan M.J."/>
            <person name="Mieczkowski P."/>
            <person name="Farmer A."/>
            <person name="Ramaraj T."/>
            <person name="Crozier J."/>
            <person name="Davis R.E."/>
            <person name="Shao J."/>
            <person name="Melnick R.L."/>
            <person name="Pereira G.A.G."/>
            <person name="Bailey B.A."/>
        </authorList>
    </citation>
    <scope>NUCLEOTIDE SEQUENCE [LARGE SCALE GENOMIC DNA]</scope>
    <source>
        <strain evidence="1 2">MCA 2997</strain>
    </source>
</reference>
<sequence length="117" mass="13342">MPISLTHTPSVHNSSDISPNILCNITTSHSDDEPMDTLDDDLFISNPDGFGLFRIHRYYTPANDVELNQQLEDVYEVSDDETEPIRRPEEVYGKCSKEVNEVLTPLYYALFDNPSTM</sequence>
<proteinExistence type="predicted"/>
<dbReference type="AlphaFoldDB" id="V2XX69"/>
<organism evidence="1 2">
    <name type="scientific">Moniliophthora roreri (strain MCA 2997)</name>
    <name type="common">Cocoa frosty pod rot fungus</name>
    <name type="synonym">Crinipellis roreri</name>
    <dbReference type="NCBI Taxonomy" id="1381753"/>
    <lineage>
        <taxon>Eukaryota</taxon>
        <taxon>Fungi</taxon>
        <taxon>Dikarya</taxon>
        <taxon>Basidiomycota</taxon>
        <taxon>Agaricomycotina</taxon>
        <taxon>Agaricomycetes</taxon>
        <taxon>Agaricomycetidae</taxon>
        <taxon>Agaricales</taxon>
        <taxon>Marasmiineae</taxon>
        <taxon>Marasmiaceae</taxon>
        <taxon>Moniliophthora</taxon>
    </lineage>
</organism>
<comment type="caution">
    <text evidence="1">The sequence shown here is derived from an EMBL/GenBank/DDBJ whole genome shotgun (WGS) entry which is preliminary data.</text>
</comment>
<keyword evidence="2" id="KW-1185">Reference proteome</keyword>
<dbReference type="KEGG" id="mrr:Moror_11530"/>
<evidence type="ECO:0000313" key="2">
    <source>
        <dbReference type="Proteomes" id="UP000017559"/>
    </source>
</evidence>
<evidence type="ECO:0000313" key="1">
    <source>
        <dbReference type="EMBL" id="ESK84009.1"/>
    </source>
</evidence>
<accession>V2XX69</accession>
<dbReference type="EMBL" id="AWSO01001384">
    <property type="protein sequence ID" value="ESK84009.1"/>
    <property type="molecule type" value="Genomic_DNA"/>
</dbReference>
<protein>
    <submittedName>
        <fullName evidence="1">Uncharacterized protein</fullName>
    </submittedName>
</protein>
<dbReference type="OrthoDB" id="3208495at2759"/>